<evidence type="ECO:0000256" key="1">
    <source>
        <dbReference type="SAM" id="Phobius"/>
    </source>
</evidence>
<feature type="transmembrane region" description="Helical" evidence="1">
    <location>
        <begin position="21"/>
        <end position="40"/>
    </location>
</feature>
<dbReference type="Proteomes" id="UP001278571">
    <property type="component" value="Unassembled WGS sequence"/>
</dbReference>
<dbReference type="EMBL" id="JAWJZF010000470">
    <property type="protein sequence ID" value="MDX2295896.1"/>
    <property type="molecule type" value="Genomic_DNA"/>
</dbReference>
<keyword evidence="4" id="KW-1185">Reference proteome</keyword>
<dbReference type="PANTHER" id="PTHR43849">
    <property type="entry name" value="BLL3936 PROTEIN"/>
    <property type="match status" value="1"/>
</dbReference>
<keyword evidence="1" id="KW-0472">Membrane</keyword>
<proteinExistence type="predicted"/>
<evidence type="ECO:0000259" key="2">
    <source>
        <dbReference type="Pfam" id="PF06808"/>
    </source>
</evidence>
<feature type="transmembrane region" description="Helical" evidence="1">
    <location>
        <begin position="88"/>
        <end position="105"/>
    </location>
</feature>
<feature type="transmembrane region" description="Helical" evidence="1">
    <location>
        <begin position="61"/>
        <end position="82"/>
    </location>
</feature>
<keyword evidence="1" id="KW-0812">Transmembrane</keyword>
<organism evidence="3 4">
    <name type="scientific">Streptomyces roseolus</name>
    <dbReference type="NCBI Taxonomy" id="67358"/>
    <lineage>
        <taxon>Bacteria</taxon>
        <taxon>Bacillati</taxon>
        <taxon>Actinomycetota</taxon>
        <taxon>Actinomycetes</taxon>
        <taxon>Kitasatosporales</taxon>
        <taxon>Streptomycetaceae</taxon>
        <taxon>Streptomyces</taxon>
    </lineage>
</organism>
<evidence type="ECO:0000313" key="3">
    <source>
        <dbReference type="EMBL" id="MDX2295896.1"/>
    </source>
</evidence>
<dbReference type="InterPro" id="IPR010656">
    <property type="entry name" value="DctM"/>
</dbReference>
<feature type="non-terminal residue" evidence="3">
    <location>
        <position position="106"/>
    </location>
</feature>
<dbReference type="Pfam" id="PF06808">
    <property type="entry name" value="DctM"/>
    <property type="match status" value="1"/>
</dbReference>
<gene>
    <name evidence="3" type="ORF">R2363_27450</name>
</gene>
<evidence type="ECO:0000313" key="4">
    <source>
        <dbReference type="Proteomes" id="UP001278571"/>
    </source>
</evidence>
<sequence length="106" mass="11329">PVMGAVAFIMAETLGVPYSEIVKAAVIPAILYFASAFWMVHLEAGKHGLVGMKRSEIPSAWKALVARWYLVLPLAALVYMLFEGFTPLYAGSMGLALTVALILGAS</sequence>
<keyword evidence="1" id="KW-1133">Transmembrane helix</keyword>
<name>A0ABU4KDP9_9ACTN</name>
<feature type="domain" description="TRAP C4-dicarboxylate transport system permease DctM subunit" evidence="2">
    <location>
        <begin position="1"/>
        <end position="103"/>
    </location>
</feature>
<dbReference type="PANTHER" id="PTHR43849:SF2">
    <property type="entry name" value="BLL3936 PROTEIN"/>
    <property type="match status" value="1"/>
</dbReference>
<comment type="caution">
    <text evidence="3">The sequence shown here is derived from an EMBL/GenBank/DDBJ whole genome shotgun (WGS) entry which is preliminary data.</text>
</comment>
<reference evidence="3 4" key="1">
    <citation type="submission" date="2023-10" db="EMBL/GenBank/DDBJ databases">
        <authorList>
            <person name="Wang X.X."/>
        </authorList>
    </citation>
    <scope>NUCLEOTIDE SEQUENCE [LARGE SCALE GENOMIC DNA]</scope>
    <source>
        <strain evidence="3 4">NBRC 12816</strain>
    </source>
</reference>
<protein>
    <submittedName>
        <fullName evidence="3">TRAP transporter large permease subunit</fullName>
    </submittedName>
</protein>
<accession>A0ABU4KDP9</accession>
<feature type="non-terminal residue" evidence="3">
    <location>
        <position position="1"/>
    </location>
</feature>